<gene>
    <name evidence="3" type="ORF">KK137_09605</name>
</gene>
<reference evidence="3 4" key="1">
    <citation type="submission" date="2021-05" db="EMBL/GenBank/DDBJ databases">
        <title>Croceibacterium sp. LX-88 genome sequence.</title>
        <authorList>
            <person name="Luo X."/>
        </authorList>
    </citation>
    <scope>NUCLEOTIDE SEQUENCE [LARGE SCALE GENOMIC DNA]</scope>
    <source>
        <strain evidence="3 4">LX-88</strain>
    </source>
</reference>
<accession>A0ABS5W883</accession>
<dbReference type="EMBL" id="JAHFVK010000002">
    <property type="protein sequence ID" value="MBT2134589.1"/>
    <property type="molecule type" value="Genomic_DNA"/>
</dbReference>
<dbReference type="Gene3D" id="3.40.50.10610">
    <property type="entry name" value="ABC-type transport auxiliary lipoprotein component"/>
    <property type="match status" value="1"/>
</dbReference>
<dbReference type="InterPro" id="IPR005586">
    <property type="entry name" value="ABC_trans_aux"/>
</dbReference>
<evidence type="ECO:0000313" key="4">
    <source>
        <dbReference type="Proteomes" id="UP000811255"/>
    </source>
</evidence>
<feature type="chain" id="PRO_5046307791" evidence="1">
    <location>
        <begin position="23"/>
        <end position="192"/>
    </location>
</feature>
<dbReference type="Proteomes" id="UP000811255">
    <property type="component" value="Unassembled WGS sequence"/>
</dbReference>
<dbReference type="RefSeq" id="WP_214536225.1">
    <property type="nucleotide sequence ID" value="NZ_JAHFVK010000002.1"/>
</dbReference>
<evidence type="ECO:0000313" key="3">
    <source>
        <dbReference type="EMBL" id="MBT2134589.1"/>
    </source>
</evidence>
<feature type="domain" description="ABC-type transport auxiliary lipoprotein component" evidence="2">
    <location>
        <begin position="36"/>
        <end position="188"/>
    </location>
</feature>
<protein>
    <submittedName>
        <fullName evidence="3">Membrane integrity-associated transporter subunit PqiC</fullName>
    </submittedName>
</protein>
<evidence type="ECO:0000256" key="1">
    <source>
        <dbReference type="SAM" id="SignalP"/>
    </source>
</evidence>
<dbReference type="SUPFAM" id="SSF159594">
    <property type="entry name" value="XCC0632-like"/>
    <property type="match status" value="1"/>
</dbReference>
<organism evidence="3 4">
    <name type="scientific">Croceibacterium selenioxidans</name>
    <dbReference type="NCBI Taxonomy" id="2838833"/>
    <lineage>
        <taxon>Bacteria</taxon>
        <taxon>Pseudomonadati</taxon>
        <taxon>Pseudomonadota</taxon>
        <taxon>Alphaproteobacteria</taxon>
        <taxon>Sphingomonadales</taxon>
        <taxon>Erythrobacteraceae</taxon>
        <taxon>Croceibacterium</taxon>
    </lineage>
</organism>
<keyword evidence="1" id="KW-0732">Signal</keyword>
<comment type="caution">
    <text evidence="3">The sequence shown here is derived from an EMBL/GenBank/DDBJ whole genome shotgun (WGS) entry which is preliminary data.</text>
</comment>
<feature type="signal peptide" evidence="1">
    <location>
        <begin position="1"/>
        <end position="22"/>
    </location>
</feature>
<dbReference type="Pfam" id="PF03886">
    <property type="entry name" value="ABC_trans_aux"/>
    <property type="match status" value="1"/>
</dbReference>
<evidence type="ECO:0000259" key="2">
    <source>
        <dbReference type="Pfam" id="PF03886"/>
    </source>
</evidence>
<sequence>MLNRGLLAAMLALPLAGCLSLGGEVPDQLLTLTPQSPAPAGASATGQAKSAIAIFEPGTDQRLNVTRVPVQIDASNLAYLQDATWVEKPARLFRDLIAETVRAKGNRLVLNEGDLGHAAETRLSGQLLDMGYDVATGSAVVRFDAVLQMPDGTVKSRRFESRVPAAAEAVSVGPALNQAANQVAGEVAAWIG</sequence>
<name>A0ABS5W883_9SPHN</name>
<keyword evidence="4" id="KW-1185">Reference proteome</keyword>
<proteinExistence type="predicted"/>